<comment type="caution">
    <text evidence="4">The sequence shown here is derived from an EMBL/GenBank/DDBJ whole genome shotgun (WGS) entry which is preliminary data.</text>
</comment>
<proteinExistence type="predicted"/>
<dbReference type="InterPro" id="IPR001789">
    <property type="entry name" value="Sig_transdc_resp-reg_receiver"/>
</dbReference>
<dbReference type="EMBL" id="SSHJ02000007">
    <property type="protein sequence ID" value="MFN0256502.1"/>
    <property type="molecule type" value="Genomic_DNA"/>
</dbReference>
<dbReference type="SMART" id="SM00448">
    <property type="entry name" value="REC"/>
    <property type="match status" value="1"/>
</dbReference>
<evidence type="ECO:0000256" key="1">
    <source>
        <dbReference type="ARBA" id="ARBA00022553"/>
    </source>
</evidence>
<keyword evidence="1 2" id="KW-0597">Phosphoprotein</keyword>
<gene>
    <name evidence="4" type="ORF">E6A44_013010</name>
</gene>
<dbReference type="PANTHER" id="PTHR44591:SF3">
    <property type="entry name" value="RESPONSE REGULATORY DOMAIN-CONTAINING PROTEIN"/>
    <property type="match status" value="1"/>
</dbReference>
<dbReference type="Gene3D" id="3.40.50.2300">
    <property type="match status" value="1"/>
</dbReference>
<feature type="modified residue" description="4-aspartylphosphate" evidence="2">
    <location>
        <position position="66"/>
    </location>
</feature>
<dbReference type="SUPFAM" id="SSF52172">
    <property type="entry name" value="CheY-like"/>
    <property type="match status" value="1"/>
</dbReference>
<organism evidence="4 5">
    <name type="scientific">Pedobacter ureilyticus</name>
    <dbReference type="NCBI Taxonomy" id="1393051"/>
    <lineage>
        <taxon>Bacteria</taxon>
        <taxon>Pseudomonadati</taxon>
        <taxon>Bacteroidota</taxon>
        <taxon>Sphingobacteriia</taxon>
        <taxon>Sphingobacteriales</taxon>
        <taxon>Sphingobacteriaceae</taxon>
        <taxon>Pedobacter</taxon>
    </lineage>
</organism>
<reference evidence="4 5" key="1">
    <citation type="submission" date="2024-12" db="EMBL/GenBank/DDBJ databases">
        <authorList>
            <person name="Hu S."/>
        </authorList>
    </citation>
    <scope>NUCLEOTIDE SEQUENCE [LARGE SCALE GENOMIC DNA]</scope>
    <source>
        <strain evidence="4 5">THG-T11</strain>
    </source>
</reference>
<evidence type="ECO:0000313" key="5">
    <source>
        <dbReference type="Proteomes" id="UP001517247"/>
    </source>
</evidence>
<dbReference type="InterPro" id="IPR011006">
    <property type="entry name" value="CheY-like_superfamily"/>
</dbReference>
<dbReference type="InterPro" id="IPR050595">
    <property type="entry name" value="Bact_response_regulator"/>
</dbReference>
<evidence type="ECO:0000256" key="2">
    <source>
        <dbReference type="PROSITE-ProRule" id="PRU00169"/>
    </source>
</evidence>
<keyword evidence="5" id="KW-1185">Reference proteome</keyword>
<dbReference type="RefSeq" id="WP_138723604.1">
    <property type="nucleotide sequence ID" value="NZ_SSHJ02000007.1"/>
</dbReference>
<protein>
    <submittedName>
        <fullName evidence="4">Response regulator</fullName>
    </submittedName>
</protein>
<feature type="domain" description="Response regulatory" evidence="3">
    <location>
        <begin position="17"/>
        <end position="131"/>
    </location>
</feature>
<dbReference type="Pfam" id="PF00072">
    <property type="entry name" value="Response_reg"/>
    <property type="match status" value="1"/>
</dbReference>
<accession>A0ABW9J7I6</accession>
<dbReference type="PROSITE" id="PS50110">
    <property type="entry name" value="RESPONSE_REGULATORY"/>
    <property type="match status" value="1"/>
</dbReference>
<evidence type="ECO:0000259" key="3">
    <source>
        <dbReference type="PROSITE" id="PS50110"/>
    </source>
</evidence>
<dbReference type="PANTHER" id="PTHR44591">
    <property type="entry name" value="STRESS RESPONSE REGULATOR PROTEIN 1"/>
    <property type="match status" value="1"/>
</dbReference>
<sequence length="138" mass="16255">MRNVPIATNDWPEHRKRILVVENDPELRYILSVIFEEEQYEYHMFNETLDLVLLAKQYEPDLILLDFRLPLINGGELCLQLKNECSTKDIPVIIYSAAPRAFISFKDYRQDAFLAKPFDLTELLNKMNSLIQVKVHQD</sequence>
<dbReference type="Proteomes" id="UP001517247">
    <property type="component" value="Unassembled WGS sequence"/>
</dbReference>
<evidence type="ECO:0000313" key="4">
    <source>
        <dbReference type="EMBL" id="MFN0256502.1"/>
    </source>
</evidence>
<name>A0ABW9J7I6_9SPHI</name>